<feature type="domain" description="UDP-galactopyranose mutase C-terminal" evidence="1">
    <location>
        <begin position="147"/>
        <end position="347"/>
    </location>
</feature>
<sequence>MRILIVGAGVSGATLARSLADAGNPVRVVEAKPHPGGHCHTERDARTGIMKHAFGPHIFHSDDMDVWSFVSRFAEFRPFALEVKANVAGRLFSLPINLNTLNQFFGRQFTAEDAQAHIRNLSVPLDHDPRNFEEQAISSIGEALYNAFFKGYTQKQWGRPPDQLPADIFKRLPLRFTKDNNYFHHSRIGIPQEGYTALVEKMLRHPLITVEYDTKFRRDGGDHEFDQVFYTGGLDAFFNFEFGRLPYRSLRFEDFIVTGDFQESAIVTYPDPEVPYTRISEHKKFAPWETHEKSLCSREFSFECGENDVPFYPVNLAAGSALLDRYRYEATQLRNVSFVGRLATFKYLDMDVAIGQARHAAAVTIGCLTTDLPVPAFFQP</sequence>
<name>A0AB36R006_9HYPH</name>
<accession>A0AB36R006</accession>
<dbReference type="SUPFAM" id="SSF51971">
    <property type="entry name" value="Nucleotide-binding domain"/>
    <property type="match status" value="1"/>
</dbReference>
<gene>
    <name evidence="2" type="ORF">CIT25_32765</name>
</gene>
<dbReference type="GO" id="GO:0005829">
    <property type="term" value="C:cytosol"/>
    <property type="evidence" value="ECO:0007669"/>
    <property type="project" value="TreeGrafter"/>
</dbReference>
<protein>
    <submittedName>
        <fullName evidence="2">UDP-galactopyranose mutase</fullName>
    </submittedName>
</protein>
<dbReference type="Pfam" id="PF13450">
    <property type="entry name" value="NAD_binding_8"/>
    <property type="match status" value="1"/>
</dbReference>
<proteinExistence type="predicted"/>
<dbReference type="EMBL" id="NPKI01000047">
    <property type="protein sequence ID" value="PAP98034.1"/>
    <property type="molecule type" value="Genomic_DNA"/>
</dbReference>
<dbReference type="InterPro" id="IPR015899">
    <property type="entry name" value="UDP-GalPyranose_mutase_C"/>
</dbReference>
<evidence type="ECO:0000313" key="3">
    <source>
        <dbReference type="Proteomes" id="UP000216215"/>
    </source>
</evidence>
<dbReference type="PANTHER" id="PTHR21197:SF0">
    <property type="entry name" value="UDP-GALACTOPYRANOSE MUTASE"/>
    <property type="match status" value="1"/>
</dbReference>
<dbReference type="PANTHER" id="PTHR21197">
    <property type="entry name" value="UDP-GALACTOPYRANOSE MUTASE"/>
    <property type="match status" value="1"/>
</dbReference>
<evidence type="ECO:0000259" key="1">
    <source>
        <dbReference type="Pfam" id="PF03275"/>
    </source>
</evidence>
<dbReference type="Pfam" id="PF03275">
    <property type="entry name" value="GLF"/>
    <property type="match status" value="1"/>
</dbReference>
<evidence type="ECO:0000313" key="2">
    <source>
        <dbReference type="EMBL" id="PAP98034.1"/>
    </source>
</evidence>
<dbReference type="Gene3D" id="3.40.50.720">
    <property type="entry name" value="NAD(P)-binding Rossmann-like Domain"/>
    <property type="match status" value="3"/>
</dbReference>
<comment type="caution">
    <text evidence="2">The sequence shown here is derived from an EMBL/GenBank/DDBJ whole genome shotgun (WGS) entry which is preliminary data.</text>
</comment>
<dbReference type="SUPFAM" id="SSF54373">
    <property type="entry name" value="FAD-linked reductases, C-terminal domain"/>
    <property type="match status" value="1"/>
</dbReference>
<dbReference type="AlphaFoldDB" id="A0AB36R006"/>
<keyword evidence="3" id="KW-1185">Reference proteome</keyword>
<dbReference type="RefSeq" id="WP_095489289.1">
    <property type="nucleotide sequence ID" value="NZ_CP088151.1"/>
</dbReference>
<dbReference type="GO" id="GO:0050660">
    <property type="term" value="F:flavin adenine dinucleotide binding"/>
    <property type="evidence" value="ECO:0007669"/>
    <property type="project" value="TreeGrafter"/>
</dbReference>
<dbReference type="Proteomes" id="UP000216215">
    <property type="component" value="Unassembled WGS sequence"/>
</dbReference>
<dbReference type="GO" id="GO:0008767">
    <property type="term" value="F:UDP-galactopyranose mutase activity"/>
    <property type="evidence" value="ECO:0007669"/>
    <property type="project" value="InterPro"/>
</dbReference>
<reference evidence="3" key="1">
    <citation type="submission" date="2017-08" db="EMBL/GenBank/DDBJ databases">
        <title>Mesorhizobium wenxinae sp. nov., a novel rhizobial species isolated from root nodules of chickpea (Cicer arietinum L.).</title>
        <authorList>
            <person name="Zhang J."/>
        </authorList>
    </citation>
    <scope>NUCLEOTIDE SEQUENCE [LARGE SCALE GENOMIC DNA]</scope>
    <source>
        <strain evidence="3">USDA 3392</strain>
    </source>
</reference>
<organism evidence="2 3">
    <name type="scientific">Mesorhizobium mediterraneum</name>
    <dbReference type="NCBI Taxonomy" id="43617"/>
    <lineage>
        <taxon>Bacteria</taxon>
        <taxon>Pseudomonadati</taxon>
        <taxon>Pseudomonadota</taxon>
        <taxon>Alphaproteobacteria</taxon>
        <taxon>Hyphomicrobiales</taxon>
        <taxon>Phyllobacteriaceae</taxon>
        <taxon>Mesorhizobium</taxon>
    </lineage>
</organism>